<reference evidence="5 6" key="1">
    <citation type="submission" date="2018-07" db="EMBL/GenBank/DDBJ databases">
        <title>A high quality draft genome assembly of the barn swallow (H. rustica rustica).</title>
        <authorList>
            <person name="Formenti G."/>
            <person name="Chiara M."/>
            <person name="Poveda L."/>
            <person name="Francoijs K.-J."/>
            <person name="Bonisoli-Alquati A."/>
            <person name="Canova L."/>
            <person name="Gianfranceschi L."/>
            <person name="Horner D.S."/>
            <person name="Saino N."/>
        </authorList>
    </citation>
    <scope>NUCLEOTIDE SEQUENCE [LARGE SCALE GENOMIC DNA]</scope>
    <source>
        <strain evidence="5">Chelidonia</strain>
        <tissue evidence="5">Blood</tissue>
    </source>
</reference>
<feature type="region of interest" description="Disordered" evidence="3">
    <location>
        <begin position="279"/>
        <end position="299"/>
    </location>
</feature>
<proteinExistence type="predicted"/>
<sequence length="648" mass="70395">MAEKLDPRHSESSSVLVGSEGLPVDTVGPEQDSHRSDDEELEEEDEGTQDTVTGRQPLWVWDKPGVTFLCHCLIPMLCFSSALTTNGATTFPSQTLCPEGSEQGDPEECEDSRAWAVPALDDSAESSTLEGNEQEELNAKAEPKHCPDTSQAGPTMEDVCCTSSENNTDGLRWRQSHKPHPGPPTVTPAPHQGTPDTGDDGLSMGKYLLGALALVAVGLLIITGGIYDTADGEYRQLAHGAGGHLGAAWIFGPMSSAGSMESVGSWDLAAEEQELLLSIDSNDSQQKPPLPDAGGPQSMQSMSQLLDKLAKENQEIRLMQAELQAHKEELQALLRKSEGEAAAAGAQQQSLAVENAQLRAALEREVTALREAQAELRRLQATGAPGSTREPTAEQPCATGAPACSKAAARQRGSLDSLRQELVATLDRVRGSGDLKGLVEELSTLDQHLAQVLEAEGLGSFSRPWKKPFKVEKESRWHKQHGTRGSPHKQERREHGKPHKKDPRTPREHKPGKAWGKVSHSHPQHGSHELPQLRRYRAPQGCSGVTDCAHKEGQEVLGAALEPVQKVQFLQLLESFMGKLGLGGQFGSVALRLDGVFRADGVFAHDRLRFVDFVDDVEELLEEVAWQEWGDKEAVDGFEEYILQHYSG</sequence>
<dbReference type="InterPro" id="IPR051990">
    <property type="entry name" value="CCPG1/PBIP1"/>
</dbReference>
<protein>
    <recommendedName>
        <fullName evidence="7">Pre-B-cell leukemia transcription factor-interacting protein 1</fullName>
    </recommendedName>
</protein>
<evidence type="ECO:0008006" key="7">
    <source>
        <dbReference type="Google" id="ProtNLM"/>
    </source>
</evidence>
<feature type="compositionally biased region" description="Acidic residues" evidence="3">
    <location>
        <begin position="38"/>
        <end position="48"/>
    </location>
</feature>
<evidence type="ECO:0000313" key="5">
    <source>
        <dbReference type="EMBL" id="RMB94992.1"/>
    </source>
</evidence>
<evidence type="ECO:0000256" key="1">
    <source>
        <dbReference type="ARBA" id="ARBA00023054"/>
    </source>
</evidence>
<keyword evidence="4" id="KW-0472">Membrane</keyword>
<organism evidence="5 6">
    <name type="scientific">Hirundo rustica rustica</name>
    <dbReference type="NCBI Taxonomy" id="333673"/>
    <lineage>
        <taxon>Eukaryota</taxon>
        <taxon>Metazoa</taxon>
        <taxon>Chordata</taxon>
        <taxon>Craniata</taxon>
        <taxon>Vertebrata</taxon>
        <taxon>Euteleostomi</taxon>
        <taxon>Archelosauria</taxon>
        <taxon>Archosauria</taxon>
        <taxon>Dinosauria</taxon>
        <taxon>Saurischia</taxon>
        <taxon>Theropoda</taxon>
        <taxon>Coelurosauria</taxon>
        <taxon>Aves</taxon>
        <taxon>Neognathae</taxon>
        <taxon>Neoaves</taxon>
        <taxon>Telluraves</taxon>
        <taxon>Australaves</taxon>
        <taxon>Passeriformes</taxon>
        <taxon>Sylvioidea</taxon>
        <taxon>Hirundinidae</taxon>
        <taxon>Hirundo</taxon>
    </lineage>
</organism>
<dbReference type="Proteomes" id="UP000269221">
    <property type="component" value="Unassembled WGS sequence"/>
</dbReference>
<keyword evidence="4" id="KW-0812">Transmembrane</keyword>
<evidence type="ECO:0000256" key="3">
    <source>
        <dbReference type="SAM" id="MobiDB-lite"/>
    </source>
</evidence>
<accession>A0A3M0J2I5</accession>
<keyword evidence="6" id="KW-1185">Reference proteome</keyword>
<keyword evidence="1 2" id="KW-0175">Coiled coil</keyword>
<dbReference type="AlphaFoldDB" id="A0A3M0J2I5"/>
<dbReference type="GO" id="GO:0016020">
    <property type="term" value="C:membrane"/>
    <property type="evidence" value="ECO:0007669"/>
    <property type="project" value="TreeGrafter"/>
</dbReference>
<evidence type="ECO:0000256" key="4">
    <source>
        <dbReference type="SAM" id="Phobius"/>
    </source>
</evidence>
<keyword evidence="4" id="KW-1133">Transmembrane helix</keyword>
<feature type="compositionally biased region" description="Low complexity" evidence="3">
    <location>
        <begin position="12"/>
        <end position="22"/>
    </location>
</feature>
<dbReference type="EMBL" id="QRBI01000191">
    <property type="protein sequence ID" value="RMB94992.1"/>
    <property type="molecule type" value="Genomic_DNA"/>
</dbReference>
<feature type="compositionally biased region" description="Basic and acidic residues" evidence="3">
    <location>
        <begin position="137"/>
        <end position="147"/>
    </location>
</feature>
<feature type="region of interest" description="Disordered" evidence="3">
    <location>
        <begin position="471"/>
        <end position="531"/>
    </location>
</feature>
<evidence type="ECO:0000313" key="6">
    <source>
        <dbReference type="Proteomes" id="UP000269221"/>
    </source>
</evidence>
<feature type="coiled-coil region" evidence="2">
    <location>
        <begin position="299"/>
        <end position="382"/>
    </location>
</feature>
<dbReference type="OrthoDB" id="8947092at2759"/>
<dbReference type="PANTHER" id="PTHR28638">
    <property type="entry name" value="CELL CYCLE PROGRESSION PROTEIN 1"/>
    <property type="match status" value="1"/>
</dbReference>
<feature type="transmembrane region" description="Helical" evidence="4">
    <location>
        <begin position="207"/>
        <end position="227"/>
    </location>
</feature>
<evidence type="ECO:0000256" key="2">
    <source>
        <dbReference type="SAM" id="Coils"/>
    </source>
</evidence>
<comment type="caution">
    <text evidence="5">The sequence shown here is derived from an EMBL/GenBank/DDBJ whole genome shotgun (WGS) entry which is preliminary data.</text>
</comment>
<feature type="region of interest" description="Disordered" evidence="3">
    <location>
        <begin position="122"/>
        <end position="199"/>
    </location>
</feature>
<dbReference type="PANTHER" id="PTHR28638:SF1">
    <property type="entry name" value="PRE-B-CELL LEUKEMIA TRANSCRIPTION FACTOR-INTERACTING PROTEIN 1"/>
    <property type="match status" value="1"/>
</dbReference>
<feature type="compositionally biased region" description="Basic and acidic residues" evidence="3">
    <location>
        <begin position="1"/>
        <end position="11"/>
    </location>
</feature>
<feature type="region of interest" description="Disordered" evidence="3">
    <location>
        <begin position="1"/>
        <end position="55"/>
    </location>
</feature>
<gene>
    <name evidence="5" type="ORF">DUI87_28535</name>
</gene>
<name>A0A3M0J2I5_HIRRU</name>